<evidence type="ECO:0000313" key="3">
    <source>
        <dbReference type="Proteomes" id="UP000604825"/>
    </source>
</evidence>
<protein>
    <submittedName>
        <fullName evidence="2">Uncharacterized protein</fullName>
    </submittedName>
</protein>
<evidence type="ECO:0000256" key="1">
    <source>
        <dbReference type="SAM" id="SignalP"/>
    </source>
</evidence>
<dbReference type="PANTHER" id="PTHR34998">
    <property type="entry name" value="OS04G0357400 PROTEIN-RELATED"/>
    <property type="match status" value="1"/>
</dbReference>
<dbReference type="PANTHER" id="PTHR34998:SF7">
    <property type="entry name" value="EXPRESSED PROTEIN"/>
    <property type="match status" value="1"/>
</dbReference>
<comment type="caution">
    <text evidence="2">The sequence shown here is derived from an EMBL/GenBank/DDBJ whole genome shotgun (WGS) entry which is preliminary data.</text>
</comment>
<keyword evidence="3" id="KW-1185">Reference proteome</keyword>
<sequence>MSTSAPLAVLLLATAVALLLAASSVVPTAAAAAVSGGRYGGGGRMVFVHGPGTTTKQVGGARGNEWRHYLAPRVEDEVAPEFGGILATNSEGGSISSGTLNKDRPVCPSGSQCAARGGGSYTRPCTYKNQCPH</sequence>
<organism evidence="2 3">
    <name type="scientific">Miscanthus lutarioriparius</name>
    <dbReference type="NCBI Taxonomy" id="422564"/>
    <lineage>
        <taxon>Eukaryota</taxon>
        <taxon>Viridiplantae</taxon>
        <taxon>Streptophyta</taxon>
        <taxon>Embryophyta</taxon>
        <taxon>Tracheophyta</taxon>
        <taxon>Spermatophyta</taxon>
        <taxon>Magnoliopsida</taxon>
        <taxon>Liliopsida</taxon>
        <taxon>Poales</taxon>
        <taxon>Poaceae</taxon>
        <taxon>PACMAD clade</taxon>
        <taxon>Panicoideae</taxon>
        <taxon>Andropogonodae</taxon>
        <taxon>Andropogoneae</taxon>
        <taxon>Saccharinae</taxon>
        <taxon>Miscanthus</taxon>
    </lineage>
</organism>
<name>A0A811RIE6_9POAL</name>
<reference evidence="2" key="1">
    <citation type="submission" date="2020-10" db="EMBL/GenBank/DDBJ databases">
        <authorList>
            <person name="Han B."/>
            <person name="Lu T."/>
            <person name="Zhao Q."/>
            <person name="Huang X."/>
            <person name="Zhao Y."/>
        </authorList>
    </citation>
    <scope>NUCLEOTIDE SEQUENCE</scope>
</reference>
<feature type="chain" id="PRO_5032395306" evidence="1">
    <location>
        <begin position="22"/>
        <end position="133"/>
    </location>
</feature>
<accession>A0A811RIE6</accession>
<proteinExistence type="predicted"/>
<dbReference type="AlphaFoldDB" id="A0A811RIE6"/>
<evidence type="ECO:0000313" key="2">
    <source>
        <dbReference type="EMBL" id="CAD6269743.1"/>
    </source>
</evidence>
<feature type="signal peptide" evidence="1">
    <location>
        <begin position="1"/>
        <end position="21"/>
    </location>
</feature>
<dbReference type="Proteomes" id="UP000604825">
    <property type="component" value="Unassembled WGS sequence"/>
</dbReference>
<dbReference type="EMBL" id="CAJGYO010000015">
    <property type="protein sequence ID" value="CAD6269743.1"/>
    <property type="molecule type" value="Genomic_DNA"/>
</dbReference>
<dbReference type="OrthoDB" id="692523at2759"/>
<keyword evidence="1" id="KW-0732">Signal</keyword>
<gene>
    <name evidence="2" type="ORF">NCGR_LOCUS53045</name>
</gene>